<dbReference type="SUPFAM" id="SSF47616">
    <property type="entry name" value="GST C-terminal domain-like"/>
    <property type="match status" value="1"/>
</dbReference>
<comment type="caution">
    <text evidence="1">The sequence shown here is derived from an EMBL/GenBank/DDBJ whole genome shotgun (WGS) entry which is preliminary data.</text>
</comment>
<keyword evidence="2" id="KW-1185">Reference proteome</keyword>
<dbReference type="EMBL" id="JADGJH010000157">
    <property type="protein sequence ID" value="KAJ3135749.1"/>
    <property type="molecule type" value="Genomic_DNA"/>
</dbReference>
<accession>A0AAD5T7Y1</accession>
<protein>
    <submittedName>
        <fullName evidence="1">Uncharacterized protein</fullName>
    </submittedName>
</protein>
<sequence>MITYLESMFPVPSLVLTADDPLKDECTEWARFIRSECIPALNKVLMGTNPTIQQEFRPKLKAAIKKISEKLAVSFWGAYMLPDLLLSPFLRRVEVTKYFRGVDFFAIANSEIIKEYVAVLGAQDWVRKVVAPIDEMKNSARAYGEHEHEVPETRKFQQQLNNALEKIGSDGNSEFEGLVLKLKTLAQSMKEHMDGEESELFPLTANLGEREAPLFTKIYFHLSKSSDSLLPFIFGTPQSARAHAIFVQH</sequence>
<evidence type="ECO:0000313" key="1">
    <source>
        <dbReference type="EMBL" id="KAJ3135749.1"/>
    </source>
</evidence>
<gene>
    <name evidence="1" type="ORF">HK100_002439</name>
</gene>
<dbReference type="AlphaFoldDB" id="A0AAD5T7Y1"/>
<dbReference type="Proteomes" id="UP001211907">
    <property type="component" value="Unassembled WGS sequence"/>
</dbReference>
<proteinExistence type="predicted"/>
<name>A0AAD5T7Y1_9FUNG</name>
<organism evidence="1 2">
    <name type="scientific">Physocladia obscura</name>
    <dbReference type="NCBI Taxonomy" id="109957"/>
    <lineage>
        <taxon>Eukaryota</taxon>
        <taxon>Fungi</taxon>
        <taxon>Fungi incertae sedis</taxon>
        <taxon>Chytridiomycota</taxon>
        <taxon>Chytridiomycota incertae sedis</taxon>
        <taxon>Chytridiomycetes</taxon>
        <taxon>Chytridiales</taxon>
        <taxon>Chytriomycetaceae</taxon>
        <taxon>Physocladia</taxon>
    </lineage>
</organism>
<dbReference type="Gene3D" id="1.20.1050.10">
    <property type="match status" value="1"/>
</dbReference>
<evidence type="ECO:0000313" key="2">
    <source>
        <dbReference type="Proteomes" id="UP001211907"/>
    </source>
</evidence>
<reference evidence="1" key="1">
    <citation type="submission" date="2020-05" db="EMBL/GenBank/DDBJ databases">
        <title>Phylogenomic resolution of chytrid fungi.</title>
        <authorList>
            <person name="Stajich J.E."/>
            <person name="Amses K."/>
            <person name="Simmons R."/>
            <person name="Seto K."/>
            <person name="Myers J."/>
            <person name="Bonds A."/>
            <person name="Quandt C.A."/>
            <person name="Barry K."/>
            <person name="Liu P."/>
            <person name="Grigoriev I."/>
            <person name="Longcore J.E."/>
            <person name="James T.Y."/>
        </authorList>
    </citation>
    <scope>NUCLEOTIDE SEQUENCE</scope>
    <source>
        <strain evidence="1">JEL0513</strain>
    </source>
</reference>
<dbReference type="InterPro" id="IPR036282">
    <property type="entry name" value="Glutathione-S-Trfase_C_sf"/>
</dbReference>